<gene>
    <name evidence="1" type="ORF">FNA46_21090</name>
</gene>
<dbReference type="AlphaFoldDB" id="A0A549SZH0"/>
<sequence length="95" mass="10305">MPQRHTRFYPSILGPSDLAILDRAIRSVVFACDRQADAPDPDSIARIVLRLYRMGLTQPEKLAALSARLACAAAVSGSGADRFARRAAVPSPSRR</sequence>
<dbReference type="EMBL" id="VJMG01000070">
    <property type="protein sequence ID" value="TRL35032.1"/>
    <property type="molecule type" value="Genomic_DNA"/>
</dbReference>
<evidence type="ECO:0000313" key="2">
    <source>
        <dbReference type="Proteomes" id="UP000316801"/>
    </source>
</evidence>
<accession>A0A549SZH0</accession>
<comment type="caution">
    <text evidence="1">The sequence shown here is derived from an EMBL/GenBank/DDBJ whole genome shotgun (WGS) entry which is preliminary data.</text>
</comment>
<keyword evidence="2" id="KW-1185">Reference proteome</keyword>
<proteinExistence type="predicted"/>
<protein>
    <submittedName>
        <fullName evidence="1">Uncharacterized protein</fullName>
    </submittedName>
</protein>
<reference evidence="1 2" key="1">
    <citation type="submission" date="2019-07" db="EMBL/GenBank/DDBJ databases">
        <title>Ln-dependent methylotrophs.</title>
        <authorList>
            <person name="Tani A."/>
        </authorList>
    </citation>
    <scope>NUCLEOTIDE SEQUENCE [LARGE SCALE GENOMIC DNA]</scope>
    <source>
        <strain evidence="1 2">SM12</strain>
    </source>
</reference>
<organism evidence="1 2">
    <name type="scientific">Rhizobium straminoryzae</name>
    <dbReference type="NCBI Taxonomy" id="1387186"/>
    <lineage>
        <taxon>Bacteria</taxon>
        <taxon>Pseudomonadati</taxon>
        <taxon>Pseudomonadota</taxon>
        <taxon>Alphaproteobacteria</taxon>
        <taxon>Hyphomicrobiales</taxon>
        <taxon>Rhizobiaceae</taxon>
        <taxon>Rhizobium/Agrobacterium group</taxon>
        <taxon>Rhizobium</taxon>
    </lineage>
</organism>
<evidence type="ECO:0000313" key="1">
    <source>
        <dbReference type="EMBL" id="TRL35032.1"/>
    </source>
</evidence>
<dbReference type="RefSeq" id="WP_143127188.1">
    <property type="nucleotide sequence ID" value="NZ_VJMG01000070.1"/>
</dbReference>
<name>A0A549SZH0_9HYPH</name>
<dbReference type="Proteomes" id="UP000316801">
    <property type="component" value="Unassembled WGS sequence"/>
</dbReference>